<evidence type="ECO:0000256" key="4">
    <source>
        <dbReference type="ARBA" id="ARBA00023180"/>
    </source>
</evidence>
<keyword evidence="9" id="KW-1185">Reference proteome</keyword>
<dbReference type="Gene3D" id="3.30.60.270">
    <property type="match status" value="1"/>
</dbReference>
<keyword evidence="4" id="KW-0325">Glycoprotein</keyword>
<dbReference type="Proteomes" id="UP000694865">
    <property type="component" value="Unplaced"/>
</dbReference>
<dbReference type="InterPro" id="IPR031778">
    <property type="entry name" value="Sortilin_N"/>
</dbReference>
<keyword evidence="3 5" id="KW-0472">Membrane</keyword>
<dbReference type="Gene3D" id="2.10.70.80">
    <property type="match status" value="1"/>
</dbReference>
<keyword evidence="2" id="KW-0677">Repeat</keyword>
<dbReference type="Gene3D" id="2.130.10.10">
    <property type="entry name" value="YVTN repeat-like/Quinoprotein amine dehydrogenase"/>
    <property type="match status" value="1"/>
</dbReference>
<dbReference type="Pfam" id="PF15902">
    <property type="entry name" value="Sortilin-Vps10"/>
    <property type="match status" value="1"/>
</dbReference>
<keyword evidence="6 10" id="KW-0732">Signal</keyword>
<dbReference type="InterPro" id="IPR031777">
    <property type="entry name" value="Sortilin_C"/>
</dbReference>
<dbReference type="GO" id="GO:0016050">
    <property type="term" value="P:vesicle organization"/>
    <property type="evidence" value="ECO:0007669"/>
    <property type="project" value="TreeGrafter"/>
</dbReference>
<keyword evidence="8" id="KW-0675">Receptor</keyword>
<keyword evidence="5" id="KW-0812">Transmembrane</keyword>
<dbReference type="RefSeq" id="NP_001161660.1">
    <property type="nucleotide sequence ID" value="NM_001168188.1"/>
</dbReference>
<dbReference type="GO" id="GO:0005794">
    <property type="term" value="C:Golgi apparatus"/>
    <property type="evidence" value="ECO:0007669"/>
    <property type="project" value="TreeGrafter"/>
</dbReference>
<dbReference type="InterPro" id="IPR050310">
    <property type="entry name" value="VPS10-sortilin"/>
</dbReference>
<dbReference type="SUPFAM" id="SSF110296">
    <property type="entry name" value="Oligoxyloglucan reducing end-specific cellobiohydrolase"/>
    <property type="match status" value="1"/>
</dbReference>
<dbReference type="SMART" id="SM00602">
    <property type="entry name" value="VPS10"/>
    <property type="match status" value="1"/>
</dbReference>
<keyword evidence="5" id="KW-1133">Transmembrane helix</keyword>
<evidence type="ECO:0000313" key="8">
    <source>
        <dbReference type="EMBL" id="ACY92652.1"/>
    </source>
</evidence>
<feature type="domain" description="VPS10" evidence="7">
    <location>
        <begin position="114"/>
        <end position="724"/>
    </location>
</feature>
<accession>D1LXE6</accession>
<evidence type="ECO:0000256" key="1">
    <source>
        <dbReference type="ARBA" id="ARBA00004370"/>
    </source>
</evidence>
<dbReference type="GeneID" id="100313736"/>
<dbReference type="CDD" id="cd15482">
    <property type="entry name" value="Sialidase_non-viral"/>
    <property type="match status" value="1"/>
</dbReference>
<comment type="subcellular location">
    <subcellularLocation>
        <location evidence="1">Membrane</location>
    </subcellularLocation>
</comment>
<evidence type="ECO:0000313" key="10">
    <source>
        <dbReference type="RefSeq" id="NP_001161660.1"/>
    </source>
</evidence>
<evidence type="ECO:0000256" key="6">
    <source>
        <dbReference type="SAM" id="SignalP"/>
    </source>
</evidence>
<dbReference type="GO" id="GO:0016020">
    <property type="term" value="C:membrane"/>
    <property type="evidence" value="ECO:0007669"/>
    <property type="project" value="UniProtKB-SubCell"/>
</dbReference>
<dbReference type="InterPro" id="IPR015943">
    <property type="entry name" value="WD40/YVTN_repeat-like_dom_sf"/>
</dbReference>
<dbReference type="PANTHER" id="PTHR12106">
    <property type="entry name" value="SORTILIN RELATED"/>
    <property type="match status" value="1"/>
</dbReference>
<protein>
    <submittedName>
        <fullName evidence="8 10">Sortilin-like protein receptor</fullName>
    </submittedName>
</protein>
<evidence type="ECO:0000259" key="7">
    <source>
        <dbReference type="SMART" id="SM00602"/>
    </source>
</evidence>
<dbReference type="AlphaFoldDB" id="D1LXE6"/>
<organism evidence="8">
    <name type="scientific">Saccoglossus kowalevskii</name>
    <name type="common">Acorn worm</name>
    <dbReference type="NCBI Taxonomy" id="10224"/>
    <lineage>
        <taxon>Eukaryota</taxon>
        <taxon>Metazoa</taxon>
        <taxon>Hemichordata</taxon>
        <taxon>Enteropneusta</taxon>
        <taxon>Harrimaniidae</taxon>
        <taxon>Saccoglossus</taxon>
    </lineage>
</organism>
<dbReference type="OrthoDB" id="443634at2759"/>
<dbReference type="EMBL" id="GU076123">
    <property type="protein sequence ID" value="ACY92652.1"/>
    <property type="molecule type" value="mRNA"/>
</dbReference>
<sequence>MAAWQRFCVLIVLILFAATTVITAKITDLLSSHTSILSSPSMSQQRRLLQPVKSKKRDIRNLFRREAPQCGDPPIEITNLQNGKNHFEFTNESNYNIALTWAGVDNEAIIMLTTFELGMFVGASHLWRSSNHGKTFERISDKINHAYVRSNNGVFKSPVKPNMLLLVAYNEESSQSSSVFYVTTDGGENWSSANAPFELFGTIEFHSGQYNWILARSTPSQGSTLWMSTNFGLGWQSLGDGVEEFKWGTAIRDEEVVYFTQKEDASVTTYNLVKCSQLGKKKEVIAQDVFTFGVEGKFLFASIEVEKGTEDRLMHVSLDSGQTWNEAQIPAISKDRFYSILDMSEGMVFLHVDNPDDTGHGIIFTSDGDGIVFSQSLERHLYPNHDSVTDFYKVESLRGVYLASQINSDSSIRSMITFDRGGVWQTIQKPSGMACPSGSSECTLNIHYQFSQSKGINVPSGPLSAPNAVGIILAHGHVADALQTTPPDVFVTDDGGYTWTKTLDGPHHYAITDHGGLLVAVSAQSDVTDTLKFSYDEGQCWYSYKFIDEPIRFTGLLTEPGSKTSRVSLWGFGVDDRQWRVVVIDFTELLTQQCIEHDYVEWTAHEFNENNGCLLGKKEVYRRLKKSSFCRNGYGYEIKQASSKCTCTKDDYECDYGFFRNTNQEECEENPSLKGKTLEVCIEGEEEDLVTTGYRLIPGDECKDGYEPPRKLTDAKKKCQEVAKAAAPKELSSHPHRGGHTAGIVIGLLLLIVIVIAAAALFVLRKNKYFRHNKKAVYRYSTLNQVDELDNEIDLLSNGANTTISYHDDSDEDMLE</sequence>
<dbReference type="PANTHER" id="PTHR12106:SF23">
    <property type="entry name" value="SORTILIN"/>
    <property type="match status" value="1"/>
</dbReference>
<feature type="chain" id="PRO_5003024194" evidence="6 10">
    <location>
        <begin position="25"/>
        <end position="816"/>
    </location>
</feature>
<evidence type="ECO:0000313" key="9">
    <source>
        <dbReference type="Proteomes" id="UP000694865"/>
    </source>
</evidence>
<dbReference type="KEGG" id="sko:100313736"/>
<dbReference type="GO" id="GO:0006895">
    <property type="term" value="P:Golgi to endosome transport"/>
    <property type="evidence" value="ECO:0007669"/>
    <property type="project" value="TreeGrafter"/>
</dbReference>
<reference evidence="8" key="1">
    <citation type="submission" date="2009-10" db="EMBL/GenBank/DDBJ databases">
        <authorList>
            <person name="Freeman R.M.Jr."/>
            <person name="Wu M.M."/>
            <person name="Gerhart J.J."/>
        </authorList>
    </citation>
    <scope>NUCLEOTIDE SEQUENCE</scope>
</reference>
<dbReference type="InterPro" id="IPR006581">
    <property type="entry name" value="VPS10"/>
</dbReference>
<dbReference type="Pfam" id="PF15901">
    <property type="entry name" value="Sortilin_C"/>
    <property type="match status" value="1"/>
</dbReference>
<dbReference type="GO" id="GO:0005829">
    <property type="term" value="C:cytosol"/>
    <property type="evidence" value="ECO:0007669"/>
    <property type="project" value="GOC"/>
</dbReference>
<proteinExistence type="evidence at transcript level"/>
<dbReference type="GO" id="GO:0006897">
    <property type="term" value="P:endocytosis"/>
    <property type="evidence" value="ECO:0007669"/>
    <property type="project" value="TreeGrafter"/>
</dbReference>
<evidence type="ECO:0000256" key="3">
    <source>
        <dbReference type="ARBA" id="ARBA00023136"/>
    </source>
</evidence>
<reference evidence="10" key="2">
    <citation type="submission" date="2025-05" db="UniProtKB">
        <authorList>
            <consortium name="RefSeq"/>
        </authorList>
    </citation>
    <scope>IDENTIFICATION</scope>
</reference>
<feature type="transmembrane region" description="Helical" evidence="5">
    <location>
        <begin position="742"/>
        <end position="764"/>
    </location>
</feature>
<name>D1LXE6_SACKO</name>
<gene>
    <name evidence="10" type="primary">LOC100313736</name>
</gene>
<evidence type="ECO:0000256" key="2">
    <source>
        <dbReference type="ARBA" id="ARBA00022737"/>
    </source>
</evidence>
<evidence type="ECO:0000256" key="5">
    <source>
        <dbReference type="SAM" id="Phobius"/>
    </source>
</evidence>
<feature type="signal peptide" evidence="6 10">
    <location>
        <begin position="1"/>
        <end position="24"/>
    </location>
</feature>